<keyword evidence="4 8" id="KW-0479">Metal-binding</keyword>
<organism evidence="10 11">
    <name type="scientific">Thalassobacillus hwangdonensis</name>
    <dbReference type="NCBI Taxonomy" id="546108"/>
    <lineage>
        <taxon>Bacteria</taxon>
        <taxon>Bacillati</taxon>
        <taxon>Bacillota</taxon>
        <taxon>Bacilli</taxon>
        <taxon>Bacillales</taxon>
        <taxon>Bacillaceae</taxon>
        <taxon>Thalassobacillus</taxon>
    </lineage>
</organism>
<dbReference type="Proteomes" id="UP001596990">
    <property type="component" value="Unassembled WGS sequence"/>
</dbReference>
<feature type="binding site" evidence="8">
    <location>
        <position position="65"/>
    </location>
    <ligand>
        <name>Zn(2+)</name>
        <dbReference type="ChEBI" id="CHEBI:29105"/>
        <label>1</label>
        <note>catalytic</note>
    </ligand>
</feature>
<evidence type="ECO:0000256" key="5">
    <source>
        <dbReference type="ARBA" id="ARBA00022759"/>
    </source>
</evidence>
<comment type="subunit">
    <text evidence="1 8">Homodimer.</text>
</comment>
<dbReference type="PANTHER" id="PTHR46018:SF2">
    <property type="entry name" value="ZINC PHOSPHODIESTERASE ELAC PROTEIN 1"/>
    <property type="match status" value="1"/>
</dbReference>
<dbReference type="Pfam" id="PF23023">
    <property type="entry name" value="Anti-Pycsar_Apyc1"/>
    <property type="match status" value="1"/>
</dbReference>
<dbReference type="InterPro" id="IPR036866">
    <property type="entry name" value="RibonucZ/Hydroxyglut_hydro"/>
</dbReference>
<dbReference type="Pfam" id="PF12706">
    <property type="entry name" value="Lactamase_B_2"/>
    <property type="match status" value="1"/>
</dbReference>
<evidence type="ECO:0000256" key="1">
    <source>
        <dbReference type="ARBA" id="ARBA00011738"/>
    </source>
</evidence>
<name>A0ABW3L0E7_9BACI</name>
<feature type="binding site" evidence="8">
    <location>
        <position position="269"/>
    </location>
    <ligand>
        <name>Zn(2+)</name>
        <dbReference type="ChEBI" id="CHEBI:29105"/>
        <label>2</label>
        <note>catalytic</note>
    </ligand>
</feature>
<evidence type="ECO:0000313" key="10">
    <source>
        <dbReference type="EMBL" id="MFD1018588.1"/>
    </source>
</evidence>
<feature type="binding site" evidence="8">
    <location>
        <position position="63"/>
    </location>
    <ligand>
        <name>Zn(2+)</name>
        <dbReference type="ChEBI" id="CHEBI:29105"/>
        <label>1</label>
        <note>catalytic</note>
    </ligand>
</feature>
<dbReference type="EC" id="3.1.26.11" evidence="8"/>
<dbReference type="PANTHER" id="PTHR46018">
    <property type="entry name" value="ZINC PHOSPHODIESTERASE ELAC PROTEIN 1"/>
    <property type="match status" value="1"/>
</dbReference>
<dbReference type="RefSeq" id="WP_386057199.1">
    <property type="nucleotide sequence ID" value="NZ_JBHTKL010000001.1"/>
</dbReference>
<reference evidence="11" key="1">
    <citation type="journal article" date="2019" name="Int. J. Syst. Evol. Microbiol.">
        <title>The Global Catalogue of Microorganisms (GCM) 10K type strain sequencing project: providing services to taxonomists for standard genome sequencing and annotation.</title>
        <authorList>
            <consortium name="The Broad Institute Genomics Platform"/>
            <consortium name="The Broad Institute Genome Sequencing Center for Infectious Disease"/>
            <person name="Wu L."/>
            <person name="Ma J."/>
        </authorList>
    </citation>
    <scope>NUCLEOTIDE SEQUENCE [LARGE SCALE GENOMIC DNA]</scope>
    <source>
        <strain evidence="11">CCUG 56607</strain>
    </source>
</reference>
<comment type="catalytic activity">
    <reaction evidence="8">
        <text>Endonucleolytic cleavage of RNA, removing extra 3' nucleotides from tRNA precursor, generating 3' termini of tRNAs. A 3'-hydroxy group is left at the tRNA terminus and a 5'-phosphoryl group is left at the trailer molecule.</text>
        <dbReference type="EC" id="3.1.26.11"/>
    </reaction>
</comment>
<accession>A0ABW3L0E7</accession>
<comment type="function">
    <text evidence="8">Zinc phosphodiesterase, which displays some tRNA 3'-processing endonuclease activity. Probably involved in tRNA maturation, by removing a 3'-trailer from precursor tRNA.</text>
</comment>
<gene>
    <name evidence="8 10" type="primary">rnz</name>
    <name evidence="10" type="ORF">ACFQ2J_05165</name>
</gene>
<feature type="binding site" evidence="8">
    <location>
        <position position="211"/>
    </location>
    <ligand>
        <name>Zn(2+)</name>
        <dbReference type="ChEBI" id="CHEBI:29105"/>
        <label>2</label>
        <note>catalytic</note>
    </ligand>
</feature>
<dbReference type="Gene3D" id="3.60.15.10">
    <property type="entry name" value="Ribonuclease Z/Hydroxyacylglutathione hydrolase-like"/>
    <property type="match status" value="1"/>
</dbReference>
<dbReference type="InterPro" id="IPR001279">
    <property type="entry name" value="Metallo-B-lactamas"/>
</dbReference>
<evidence type="ECO:0000256" key="2">
    <source>
        <dbReference type="ARBA" id="ARBA00022694"/>
    </source>
</evidence>
<evidence type="ECO:0000256" key="3">
    <source>
        <dbReference type="ARBA" id="ARBA00022722"/>
    </source>
</evidence>
<dbReference type="EMBL" id="JBHTKL010000001">
    <property type="protein sequence ID" value="MFD1018588.1"/>
    <property type="molecule type" value="Genomic_DNA"/>
</dbReference>
<dbReference type="CDD" id="cd07717">
    <property type="entry name" value="RNaseZ_ZiPD-like_MBL-fold"/>
    <property type="match status" value="1"/>
</dbReference>
<dbReference type="NCBIfam" id="TIGR02651">
    <property type="entry name" value="RNase_Z"/>
    <property type="match status" value="1"/>
</dbReference>
<dbReference type="NCBIfam" id="NF000801">
    <property type="entry name" value="PRK00055.1-3"/>
    <property type="match status" value="1"/>
</dbReference>
<evidence type="ECO:0000256" key="4">
    <source>
        <dbReference type="ARBA" id="ARBA00022723"/>
    </source>
</evidence>
<keyword evidence="3 8" id="KW-0540">Nuclease</keyword>
<comment type="cofactor">
    <cofactor evidence="8">
        <name>Zn(2+)</name>
        <dbReference type="ChEBI" id="CHEBI:29105"/>
    </cofactor>
    <text evidence="8">Binds 2 Zn(2+) ions.</text>
</comment>
<feature type="active site" description="Proton acceptor" evidence="8">
    <location>
        <position position="67"/>
    </location>
</feature>
<dbReference type="InterPro" id="IPR013471">
    <property type="entry name" value="RNase_Z/BN"/>
</dbReference>
<proteinExistence type="inferred from homology"/>
<keyword evidence="5 8" id="KW-0255">Endonuclease</keyword>
<feature type="binding site" evidence="8">
    <location>
        <position position="211"/>
    </location>
    <ligand>
        <name>Zn(2+)</name>
        <dbReference type="ChEBI" id="CHEBI:29105"/>
        <label>1</label>
        <note>catalytic</note>
    </ligand>
</feature>
<feature type="binding site" evidence="8">
    <location>
        <position position="68"/>
    </location>
    <ligand>
        <name>Zn(2+)</name>
        <dbReference type="ChEBI" id="CHEBI:29105"/>
        <label>2</label>
        <note>catalytic</note>
    </ligand>
</feature>
<comment type="similarity">
    <text evidence="8">Belongs to the RNase Z family.</text>
</comment>
<keyword evidence="7 8" id="KW-0862">Zinc</keyword>
<keyword evidence="2 8" id="KW-0819">tRNA processing</keyword>
<evidence type="ECO:0000256" key="8">
    <source>
        <dbReference type="HAMAP-Rule" id="MF_01818"/>
    </source>
</evidence>
<sequence>MELIFLGTGSGVPSKKRNVSSLALQMLQERQATWLFDCGESTQHQILRTNIRPRRIEKIFITHLHGDHTYGLPGLLSSRSFQGGETPCTVYGPKGLKAYIDISLEISGTKLTYPLKVIEVQEGCIYEDEIIKVEAIALEHGLESYGYILEEKDLPGELMPVKLKSEGIMPGPIYQKIKENESITLEDGRVIHREDYIGPPKRGKKLAILGDTRYIESLAGKIRGADILIHEATFAGKDEQLAYDYYHSTATQAARIAEQAEVGELILNHISSRYQNEAVDDMLEEAKEIFPRTFIASDFYRHPVRKMEGD</sequence>
<feature type="binding site" evidence="8">
    <location>
        <position position="67"/>
    </location>
    <ligand>
        <name>Zn(2+)</name>
        <dbReference type="ChEBI" id="CHEBI:29105"/>
        <label>2</label>
        <note>catalytic</note>
    </ligand>
</feature>
<feature type="domain" description="Metallo-beta-lactamase" evidence="9">
    <location>
        <begin position="202"/>
        <end position="270"/>
    </location>
</feature>
<evidence type="ECO:0000256" key="6">
    <source>
        <dbReference type="ARBA" id="ARBA00022801"/>
    </source>
</evidence>
<feature type="binding site" evidence="8">
    <location>
        <position position="140"/>
    </location>
    <ligand>
        <name>Zn(2+)</name>
        <dbReference type="ChEBI" id="CHEBI:29105"/>
        <label>1</label>
        <note>catalytic</note>
    </ligand>
</feature>
<keyword evidence="6 8" id="KW-0378">Hydrolase</keyword>
<keyword evidence="11" id="KW-1185">Reference proteome</keyword>
<dbReference type="GO" id="GO:0042781">
    <property type="term" value="F:3'-tRNA processing endoribonuclease activity"/>
    <property type="evidence" value="ECO:0007669"/>
    <property type="project" value="UniProtKB-EC"/>
</dbReference>
<comment type="caution">
    <text evidence="10">The sequence shown here is derived from an EMBL/GenBank/DDBJ whole genome shotgun (WGS) entry which is preliminary data.</text>
</comment>
<dbReference type="SUPFAM" id="SSF56281">
    <property type="entry name" value="Metallo-hydrolase/oxidoreductase"/>
    <property type="match status" value="1"/>
</dbReference>
<evidence type="ECO:0000259" key="9">
    <source>
        <dbReference type="Pfam" id="PF12706"/>
    </source>
</evidence>
<dbReference type="HAMAP" id="MF_01818">
    <property type="entry name" value="RNase_Z_BN"/>
    <property type="match status" value="1"/>
</dbReference>
<protein>
    <recommendedName>
        <fullName evidence="8">Ribonuclease Z</fullName>
        <shortName evidence="8">RNase Z</shortName>
        <ecNumber evidence="8">3.1.26.11</ecNumber>
    </recommendedName>
    <alternativeName>
        <fullName evidence="8">tRNA 3 endonuclease</fullName>
    </alternativeName>
    <alternativeName>
        <fullName evidence="8">tRNase Z</fullName>
    </alternativeName>
</protein>
<evidence type="ECO:0000313" key="11">
    <source>
        <dbReference type="Proteomes" id="UP001596990"/>
    </source>
</evidence>
<evidence type="ECO:0000256" key="7">
    <source>
        <dbReference type="ARBA" id="ARBA00022833"/>
    </source>
</evidence>